<dbReference type="EMBL" id="AVOT02005637">
    <property type="protein sequence ID" value="MBW0479576.1"/>
    <property type="molecule type" value="Genomic_DNA"/>
</dbReference>
<keyword evidence="2" id="KW-1185">Reference proteome</keyword>
<proteinExistence type="predicted"/>
<name>A0A9Q3GTQ4_9BASI</name>
<evidence type="ECO:0000313" key="2">
    <source>
        <dbReference type="Proteomes" id="UP000765509"/>
    </source>
</evidence>
<organism evidence="1 2">
    <name type="scientific">Austropuccinia psidii MF-1</name>
    <dbReference type="NCBI Taxonomy" id="1389203"/>
    <lineage>
        <taxon>Eukaryota</taxon>
        <taxon>Fungi</taxon>
        <taxon>Dikarya</taxon>
        <taxon>Basidiomycota</taxon>
        <taxon>Pucciniomycotina</taxon>
        <taxon>Pucciniomycetes</taxon>
        <taxon>Pucciniales</taxon>
        <taxon>Sphaerophragmiaceae</taxon>
        <taxon>Austropuccinia</taxon>
    </lineage>
</organism>
<dbReference type="Proteomes" id="UP000765509">
    <property type="component" value="Unassembled WGS sequence"/>
</dbReference>
<protein>
    <submittedName>
        <fullName evidence="1">Uncharacterized protein</fullName>
    </submittedName>
</protein>
<evidence type="ECO:0000313" key="1">
    <source>
        <dbReference type="EMBL" id="MBW0479576.1"/>
    </source>
</evidence>
<comment type="caution">
    <text evidence="1">The sequence shown here is derived from an EMBL/GenBank/DDBJ whole genome shotgun (WGS) entry which is preliminary data.</text>
</comment>
<sequence>MKNKLAGLNDTSGFERLSSIEEVRCLHRWCLEASEEEAALRGAIIWVMDCKMTNISRSVWLWNDDSNGLELVLQYFQMPPQEQGKLKCLQIISLPHNSPCPLHHFYQHLEKVFFDIPGNSLTTPENTLQIIPPSLLPGWC</sequence>
<gene>
    <name evidence="1" type="ORF">O181_019291</name>
</gene>
<reference evidence="1" key="1">
    <citation type="submission" date="2021-03" db="EMBL/GenBank/DDBJ databases">
        <title>Draft genome sequence of rust myrtle Austropuccinia psidii MF-1, a brazilian biotype.</title>
        <authorList>
            <person name="Quecine M.C."/>
            <person name="Pachon D.M.R."/>
            <person name="Bonatelli M.L."/>
            <person name="Correr F.H."/>
            <person name="Franceschini L.M."/>
            <person name="Leite T.F."/>
            <person name="Margarido G.R.A."/>
            <person name="Almeida C.A."/>
            <person name="Ferrarezi J.A."/>
            <person name="Labate C.A."/>
        </authorList>
    </citation>
    <scope>NUCLEOTIDE SEQUENCE</scope>
    <source>
        <strain evidence="1">MF-1</strain>
    </source>
</reference>
<dbReference type="AlphaFoldDB" id="A0A9Q3GTQ4"/>
<accession>A0A9Q3GTQ4</accession>